<protein>
    <submittedName>
        <fullName evidence="2">Protein PET117 homolog, mitochondrial isoform X1</fullName>
    </submittedName>
</protein>
<dbReference type="Pfam" id="PF15786">
    <property type="entry name" value="PET117"/>
    <property type="match status" value="1"/>
</dbReference>
<sequence length="101" mass="12084">MRWLRPIVARSRPFTQASSTKISLTFFFLNCAEGEKRALSLTLPRAYKKRLREGVVRDLERQIRKQENLRLLEEQIVLTRYLESEREKTLESKEYPKSKQV</sequence>
<accession>A0A6P7XN88</accession>
<dbReference type="InParanoid" id="A0A6P7XN88"/>
<dbReference type="FunCoup" id="A0A6P7XN88">
    <property type="interactions" value="457"/>
</dbReference>
<dbReference type="InterPro" id="IPR031568">
    <property type="entry name" value="Pet117"/>
</dbReference>
<evidence type="ECO:0000313" key="1">
    <source>
        <dbReference type="Proteomes" id="UP000515156"/>
    </source>
</evidence>
<dbReference type="RefSeq" id="XP_030052105.1">
    <property type="nucleotide sequence ID" value="XM_030196245.1"/>
</dbReference>
<proteinExistence type="predicted"/>
<evidence type="ECO:0000313" key="2">
    <source>
        <dbReference type="RefSeq" id="XP_030052105.1"/>
    </source>
</evidence>
<name>A0A6P7XN88_9AMPH</name>
<dbReference type="Proteomes" id="UP000515156">
    <property type="component" value="Chromosome 3"/>
</dbReference>
<gene>
    <name evidence="2" type="primary">LOC115465629</name>
</gene>
<dbReference type="OrthoDB" id="76305at2759"/>
<keyword evidence="1" id="KW-1185">Reference proteome</keyword>
<dbReference type="GeneID" id="115465629"/>
<dbReference type="AlphaFoldDB" id="A0A6P7XN88"/>
<reference evidence="2" key="1">
    <citation type="submission" date="2025-08" db="UniProtKB">
        <authorList>
            <consortium name="RefSeq"/>
        </authorList>
    </citation>
    <scope>IDENTIFICATION</scope>
</reference>
<dbReference type="KEGG" id="muo:115465629"/>
<organism evidence="1 2">
    <name type="scientific">Microcaecilia unicolor</name>
    <dbReference type="NCBI Taxonomy" id="1415580"/>
    <lineage>
        <taxon>Eukaryota</taxon>
        <taxon>Metazoa</taxon>
        <taxon>Chordata</taxon>
        <taxon>Craniata</taxon>
        <taxon>Vertebrata</taxon>
        <taxon>Euteleostomi</taxon>
        <taxon>Amphibia</taxon>
        <taxon>Gymnophiona</taxon>
        <taxon>Siphonopidae</taxon>
        <taxon>Microcaecilia</taxon>
    </lineage>
</organism>